<organism evidence="2 3">
    <name type="scientific">Halogeometricum rufum</name>
    <dbReference type="NCBI Taxonomy" id="553469"/>
    <lineage>
        <taxon>Archaea</taxon>
        <taxon>Methanobacteriati</taxon>
        <taxon>Methanobacteriota</taxon>
        <taxon>Stenosarchaea group</taxon>
        <taxon>Halobacteria</taxon>
        <taxon>Halobacteriales</taxon>
        <taxon>Haloferacaceae</taxon>
        <taxon>Halogeometricum</taxon>
    </lineage>
</organism>
<dbReference type="Proteomes" id="UP000198531">
    <property type="component" value="Unassembled WGS sequence"/>
</dbReference>
<protein>
    <recommendedName>
        <fullName evidence="1">DUF7344 domain-containing protein</fullName>
    </recommendedName>
</protein>
<proteinExistence type="predicted"/>
<sequence length="135" mass="14512">MGTEALNTLYELLSSERRRLALGALIDAETPLVREELARRIAVRRDGRDAEAASETAVNEVAISLGHVHLPKLVAGGLVDRTGDDRYGVTELGRSAECAACAFETSLASDVEAFDGELRPSAARRAVSLERDDDC</sequence>
<dbReference type="Pfam" id="PF24035">
    <property type="entry name" value="DUF7344"/>
    <property type="match status" value="1"/>
</dbReference>
<dbReference type="STRING" id="553469.SAMN04487947_0093"/>
<evidence type="ECO:0000313" key="3">
    <source>
        <dbReference type="Proteomes" id="UP000198531"/>
    </source>
</evidence>
<reference evidence="3" key="1">
    <citation type="submission" date="2016-10" db="EMBL/GenBank/DDBJ databases">
        <authorList>
            <person name="Varghese N."/>
            <person name="Submissions S."/>
        </authorList>
    </citation>
    <scope>NUCLEOTIDE SEQUENCE [LARGE SCALE GENOMIC DNA]</scope>
    <source>
        <strain evidence="3">CGMCC 1.7736</strain>
    </source>
</reference>
<gene>
    <name evidence="2" type="ORF">SAMN04487947_0093</name>
</gene>
<evidence type="ECO:0000259" key="1">
    <source>
        <dbReference type="Pfam" id="PF24035"/>
    </source>
</evidence>
<accession>A0A1I6FVN5</accession>
<dbReference type="RefSeq" id="WP_089803790.1">
    <property type="nucleotide sequence ID" value="NZ_FOYT01000001.1"/>
</dbReference>
<evidence type="ECO:0000313" key="2">
    <source>
        <dbReference type="EMBL" id="SFR33999.1"/>
    </source>
</evidence>
<dbReference type="EMBL" id="FOYT01000001">
    <property type="protein sequence ID" value="SFR33999.1"/>
    <property type="molecule type" value="Genomic_DNA"/>
</dbReference>
<dbReference type="InterPro" id="IPR055768">
    <property type="entry name" value="DUF7344"/>
</dbReference>
<name>A0A1I6FVN5_9EURY</name>
<feature type="domain" description="DUF7344" evidence="1">
    <location>
        <begin position="10"/>
        <end position="81"/>
    </location>
</feature>
<keyword evidence="3" id="KW-1185">Reference proteome</keyword>
<dbReference type="AlphaFoldDB" id="A0A1I6FVN5"/>
<dbReference type="OrthoDB" id="282764at2157"/>